<dbReference type="InterPro" id="IPR018095">
    <property type="entry name" value="Thymidylate_kin_CS"/>
</dbReference>
<keyword evidence="4 12" id="KW-0808">Transferase</keyword>
<evidence type="ECO:0000256" key="11">
    <source>
        <dbReference type="ARBA" id="ARBA00057735"/>
    </source>
</evidence>
<evidence type="ECO:0000256" key="10">
    <source>
        <dbReference type="ARBA" id="ARBA00048743"/>
    </source>
</evidence>
<dbReference type="GO" id="GO:0006227">
    <property type="term" value="P:dUDP biosynthetic process"/>
    <property type="evidence" value="ECO:0007669"/>
    <property type="project" value="TreeGrafter"/>
</dbReference>
<evidence type="ECO:0000313" key="15">
    <source>
        <dbReference type="Proteomes" id="UP000249577"/>
    </source>
</evidence>
<keyword evidence="5 12" id="KW-0545">Nucleotide biosynthesis</keyword>
<proteinExistence type="inferred from homology"/>
<evidence type="ECO:0000256" key="3">
    <source>
        <dbReference type="ARBA" id="ARBA00017144"/>
    </source>
</evidence>
<comment type="similarity">
    <text evidence="1 12">Belongs to the thymidylate kinase family.</text>
</comment>
<keyword evidence="8 12" id="KW-0067">ATP-binding</keyword>
<dbReference type="Pfam" id="PF02223">
    <property type="entry name" value="Thymidylate_kin"/>
    <property type="match status" value="1"/>
</dbReference>
<dbReference type="EC" id="2.7.4.9" evidence="2 12"/>
<evidence type="ECO:0000256" key="1">
    <source>
        <dbReference type="ARBA" id="ARBA00009776"/>
    </source>
</evidence>
<evidence type="ECO:0000256" key="8">
    <source>
        <dbReference type="ARBA" id="ARBA00022840"/>
    </source>
</evidence>
<evidence type="ECO:0000256" key="12">
    <source>
        <dbReference type="HAMAP-Rule" id="MF_00165"/>
    </source>
</evidence>
<dbReference type="GO" id="GO:0004798">
    <property type="term" value="F:dTMP kinase activity"/>
    <property type="evidence" value="ECO:0007669"/>
    <property type="project" value="UniProtKB-UniRule"/>
</dbReference>
<dbReference type="GO" id="GO:0005524">
    <property type="term" value="F:ATP binding"/>
    <property type="evidence" value="ECO:0007669"/>
    <property type="project" value="UniProtKB-UniRule"/>
</dbReference>
<dbReference type="InterPro" id="IPR039430">
    <property type="entry name" value="Thymidylate_kin-like_dom"/>
</dbReference>
<evidence type="ECO:0000259" key="13">
    <source>
        <dbReference type="Pfam" id="PF02223"/>
    </source>
</evidence>
<dbReference type="GO" id="GO:0005829">
    <property type="term" value="C:cytosol"/>
    <property type="evidence" value="ECO:0007669"/>
    <property type="project" value="TreeGrafter"/>
</dbReference>
<keyword evidence="6 12" id="KW-0547">Nucleotide-binding</keyword>
<organism evidence="14 15">
    <name type="scientific">Ancylobacter novellus</name>
    <name type="common">Thiobacillus novellus</name>
    <dbReference type="NCBI Taxonomy" id="921"/>
    <lineage>
        <taxon>Bacteria</taxon>
        <taxon>Pseudomonadati</taxon>
        <taxon>Pseudomonadota</taxon>
        <taxon>Alphaproteobacteria</taxon>
        <taxon>Hyphomicrobiales</taxon>
        <taxon>Xanthobacteraceae</taxon>
        <taxon>Ancylobacter</taxon>
    </lineage>
</organism>
<comment type="catalytic activity">
    <reaction evidence="10 12">
        <text>dTMP + ATP = dTDP + ADP</text>
        <dbReference type="Rhea" id="RHEA:13517"/>
        <dbReference type="ChEBI" id="CHEBI:30616"/>
        <dbReference type="ChEBI" id="CHEBI:58369"/>
        <dbReference type="ChEBI" id="CHEBI:63528"/>
        <dbReference type="ChEBI" id="CHEBI:456216"/>
        <dbReference type="EC" id="2.7.4.9"/>
    </reaction>
</comment>
<evidence type="ECO:0000313" key="14">
    <source>
        <dbReference type="EMBL" id="PZQ14885.1"/>
    </source>
</evidence>
<reference evidence="14 15" key="1">
    <citation type="submission" date="2017-08" db="EMBL/GenBank/DDBJ databases">
        <title>Infants hospitalized years apart are colonized by the same room-sourced microbial strains.</title>
        <authorList>
            <person name="Brooks B."/>
            <person name="Olm M.R."/>
            <person name="Firek B.A."/>
            <person name="Baker R."/>
            <person name="Thomas B.C."/>
            <person name="Morowitz M.J."/>
            <person name="Banfield J.F."/>
        </authorList>
    </citation>
    <scope>NUCLEOTIDE SEQUENCE [LARGE SCALE GENOMIC DNA]</scope>
    <source>
        <strain evidence="14">S2_005_003_R2_43</strain>
    </source>
</reference>
<dbReference type="HAMAP" id="MF_00165">
    <property type="entry name" value="Thymidylate_kinase"/>
    <property type="match status" value="1"/>
</dbReference>
<evidence type="ECO:0000256" key="2">
    <source>
        <dbReference type="ARBA" id="ARBA00012980"/>
    </source>
</evidence>
<dbReference type="AlphaFoldDB" id="A0A2W5KJ18"/>
<comment type="caution">
    <text evidence="14">The sequence shown here is derived from an EMBL/GenBank/DDBJ whole genome shotgun (WGS) entry which is preliminary data.</text>
</comment>
<feature type="domain" description="Thymidylate kinase-like" evidence="13">
    <location>
        <begin position="8"/>
        <end position="201"/>
    </location>
</feature>
<evidence type="ECO:0000256" key="4">
    <source>
        <dbReference type="ARBA" id="ARBA00022679"/>
    </source>
</evidence>
<accession>A0A2W5KJ18</accession>
<feature type="binding site" evidence="12">
    <location>
        <begin position="10"/>
        <end position="17"/>
    </location>
    <ligand>
        <name>ATP</name>
        <dbReference type="ChEBI" id="CHEBI:30616"/>
    </ligand>
</feature>
<keyword evidence="7 12" id="KW-0418">Kinase</keyword>
<gene>
    <name evidence="12" type="primary">tmk</name>
    <name evidence="14" type="ORF">DI565_10560</name>
</gene>
<dbReference type="NCBIfam" id="TIGR00041">
    <property type="entry name" value="DTMP_kinase"/>
    <property type="match status" value="1"/>
</dbReference>
<evidence type="ECO:0000256" key="7">
    <source>
        <dbReference type="ARBA" id="ARBA00022777"/>
    </source>
</evidence>
<evidence type="ECO:0000256" key="9">
    <source>
        <dbReference type="ARBA" id="ARBA00029962"/>
    </source>
</evidence>
<evidence type="ECO:0000256" key="6">
    <source>
        <dbReference type="ARBA" id="ARBA00022741"/>
    </source>
</evidence>
<dbReference type="Gene3D" id="3.40.50.300">
    <property type="entry name" value="P-loop containing nucleotide triphosphate hydrolases"/>
    <property type="match status" value="1"/>
</dbReference>
<name>A0A2W5KJ18_ANCNO</name>
<evidence type="ECO:0000256" key="5">
    <source>
        <dbReference type="ARBA" id="ARBA00022727"/>
    </source>
</evidence>
<protein>
    <recommendedName>
        <fullName evidence="3 12">Thymidylate kinase</fullName>
        <ecNumber evidence="2 12">2.7.4.9</ecNumber>
    </recommendedName>
    <alternativeName>
        <fullName evidence="9 12">dTMP kinase</fullName>
    </alternativeName>
</protein>
<dbReference type="CDD" id="cd01672">
    <property type="entry name" value="TMPK"/>
    <property type="match status" value="1"/>
</dbReference>
<dbReference type="InterPro" id="IPR018094">
    <property type="entry name" value="Thymidylate_kinase"/>
</dbReference>
<dbReference type="GO" id="GO:0006233">
    <property type="term" value="P:dTDP biosynthetic process"/>
    <property type="evidence" value="ECO:0007669"/>
    <property type="project" value="InterPro"/>
</dbReference>
<dbReference type="FunFam" id="3.40.50.300:FF:000225">
    <property type="entry name" value="Thymidylate kinase"/>
    <property type="match status" value="1"/>
</dbReference>
<dbReference type="PROSITE" id="PS01331">
    <property type="entry name" value="THYMIDYLATE_KINASE"/>
    <property type="match status" value="1"/>
</dbReference>
<dbReference type="Proteomes" id="UP000249577">
    <property type="component" value="Unassembled WGS sequence"/>
</dbReference>
<dbReference type="PANTHER" id="PTHR10344:SF4">
    <property type="entry name" value="UMP-CMP KINASE 2, MITOCHONDRIAL"/>
    <property type="match status" value="1"/>
</dbReference>
<dbReference type="SUPFAM" id="SSF52540">
    <property type="entry name" value="P-loop containing nucleoside triphosphate hydrolases"/>
    <property type="match status" value="1"/>
</dbReference>
<dbReference type="InterPro" id="IPR027417">
    <property type="entry name" value="P-loop_NTPase"/>
</dbReference>
<comment type="function">
    <text evidence="11 12">Phosphorylation of dTMP to form dTDP in both de novo and salvage pathways of dTTP synthesis.</text>
</comment>
<dbReference type="PANTHER" id="PTHR10344">
    <property type="entry name" value="THYMIDYLATE KINASE"/>
    <property type="match status" value="1"/>
</dbReference>
<sequence>MAGRFVTFEGGEGVGKSTQIRRLADRLRARGLDVVLTREPGGSPRAEALRETLLSGRAKRFGVLAETILVASARADHVDRVIRPAIARGSWVLCDRFIDSTAAYQGALGGVEPETIRALETVAASGARPDLTIMLDASPASGLARARKRAGEGAAADRFESEDGLFHERLRDAFRAIAEAEPARCALVDAEGKEDDVAARIWNEVIRRFGLTDKSEAGAAR</sequence>
<dbReference type="EMBL" id="QFPN01000005">
    <property type="protein sequence ID" value="PZQ14885.1"/>
    <property type="molecule type" value="Genomic_DNA"/>
</dbReference>
<dbReference type="GO" id="GO:0006235">
    <property type="term" value="P:dTTP biosynthetic process"/>
    <property type="evidence" value="ECO:0007669"/>
    <property type="project" value="UniProtKB-UniRule"/>
</dbReference>